<name>A0ACB9MR27_9MYRT</name>
<accession>A0ACB9MR27</accession>
<keyword evidence="2" id="KW-1185">Reference proteome</keyword>
<evidence type="ECO:0000313" key="2">
    <source>
        <dbReference type="Proteomes" id="UP001057402"/>
    </source>
</evidence>
<dbReference type="EMBL" id="CM042888">
    <property type="protein sequence ID" value="KAI4326148.1"/>
    <property type="molecule type" value="Genomic_DNA"/>
</dbReference>
<organism evidence="1 2">
    <name type="scientific">Melastoma candidum</name>
    <dbReference type="NCBI Taxonomy" id="119954"/>
    <lineage>
        <taxon>Eukaryota</taxon>
        <taxon>Viridiplantae</taxon>
        <taxon>Streptophyta</taxon>
        <taxon>Embryophyta</taxon>
        <taxon>Tracheophyta</taxon>
        <taxon>Spermatophyta</taxon>
        <taxon>Magnoliopsida</taxon>
        <taxon>eudicotyledons</taxon>
        <taxon>Gunneridae</taxon>
        <taxon>Pentapetalae</taxon>
        <taxon>rosids</taxon>
        <taxon>malvids</taxon>
        <taxon>Myrtales</taxon>
        <taxon>Melastomataceae</taxon>
        <taxon>Melastomatoideae</taxon>
        <taxon>Melastomateae</taxon>
        <taxon>Melastoma</taxon>
    </lineage>
</organism>
<proteinExistence type="predicted"/>
<gene>
    <name evidence="1" type="ORF">MLD38_031488</name>
</gene>
<comment type="caution">
    <text evidence="1">The sequence shown here is derived from an EMBL/GenBank/DDBJ whole genome shotgun (WGS) entry which is preliminary data.</text>
</comment>
<sequence>MASPPQRIPYPPCISQGCQDHKCCGGGYKSQWPELVGKDGIYAKQVIEKDNPIVNVLLIPFGSAVIFDFCCNRVHVFLDQNFNVLKTPRIG</sequence>
<evidence type="ECO:0000313" key="1">
    <source>
        <dbReference type="EMBL" id="KAI4326148.1"/>
    </source>
</evidence>
<dbReference type="Proteomes" id="UP001057402">
    <property type="component" value="Chromosome 9"/>
</dbReference>
<protein>
    <submittedName>
        <fullName evidence="1">Uncharacterized protein</fullName>
    </submittedName>
</protein>
<reference evidence="2" key="1">
    <citation type="journal article" date="2023" name="Front. Plant Sci.">
        <title>Chromosomal-level genome assembly of Melastoma candidum provides insights into trichome evolution.</title>
        <authorList>
            <person name="Zhong Y."/>
            <person name="Wu W."/>
            <person name="Sun C."/>
            <person name="Zou P."/>
            <person name="Liu Y."/>
            <person name="Dai S."/>
            <person name="Zhou R."/>
        </authorList>
    </citation>
    <scope>NUCLEOTIDE SEQUENCE [LARGE SCALE GENOMIC DNA]</scope>
</reference>